<reference evidence="2 3" key="1">
    <citation type="journal article" date="2018" name="Front. Microbiol.">
        <title>Genome-Wide Analysis of Corynespora cassiicola Leaf Fall Disease Putative Effectors.</title>
        <authorList>
            <person name="Lopez D."/>
            <person name="Ribeiro S."/>
            <person name="Label P."/>
            <person name="Fumanal B."/>
            <person name="Venisse J.S."/>
            <person name="Kohler A."/>
            <person name="de Oliveira R.R."/>
            <person name="Labutti K."/>
            <person name="Lipzen A."/>
            <person name="Lail K."/>
            <person name="Bauer D."/>
            <person name="Ohm R.A."/>
            <person name="Barry K.W."/>
            <person name="Spatafora J."/>
            <person name="Grigoriev I.V."/>
            <person name="Martin F.M."/>
            <person name="Pujade-Renaud V."/>
        </authorList>
    </citation>
    <scope>NUCLEOTIDE SEQUENCE [LARGE SCALE GENOMIC DNA]</scope>
    <source>
        <strain evidence="2 3">Philippines</strain>
    </source>
</reference>
<feature type="compositionally biased region" description="Polar residues" evidence="1">
    <location>
        <begin position="51"/>
        <end position="62"/>
    </location>
</feature>
<evidence type="ECO:0000256" key="1">
    <source>
        <dbReference type="SAM" id="MobiDB-lite"/>
    </source>
</evidence>
<keyword evidence="3" id="KW-1185">Reference proteome</keyword>
<feature type="region of interest" description="Disordered" evidence="1">
    <location>
        <begin position="50"/>
        <end position="145"/>
    </location>
</feature>
<sequence length="347" mass="40046">MAPNDLTFLGIPIELRHVIFEYLAVRDYPAKNILRYWFEKEEIKQTIAGHQANNPDGTQFQAGYNADSDLDSDDLDQYEQEDDDEDDEDDIDDGDEDDDADDQDEDDEDNQVIYSDDDNEVDDVDDEEDEEMEDVDEVPEEDEDISSAVIIRPASKWRHVTKFMRLTHCPVPRELLITCKQLRDEANDWFYDVAVLHINATASFAHTSFIEETFQQLTEAAFSPMEGIRKIQLTLVWDTTWIRAQEDAVQVVFPALLRQRVLFVKDSILNKAPDLKQLTIYWHDTAEDPEAFSLRNELVSSFYIPGVKIIEVNHCISPNKQPHAKSMAGKQRLDFQDIVDGGFDQLF</sequence>
<accession>A0A2T2NWP7</accession>
<evidence type="ECO:0000313" key="3">
    <source>
        <dbReference type="Proteomes" id="UP000240883"/>
    </source>
</evidence>
<organism evidence="2 3">
    <name type="scientific">Corynespora cassiicola Philippines</name>
    <dbReference type="NCBI Taxonomy" id="1448308"/>
    <lineage>
        <taxon>Eukaryota</taxon>
        <taxon>Fungi</taxon>
        <taxon>Dikarya</taxon>
        <taxon>Ascomycota</taxon>
        <taxon>Pezizomycotina</taxon>
        <taxon>Dothideomycetes</taxon>
        <taxon>Pleosporomycetidae</taxon>
        <taxon>Pleosporales</taxon>
        <taxon>Corynesporascaceae</taxon>
        <taxon>Corynespora</taxon>
    </lineage>
</organism>
<dbReference type="AlphaFoldDB" id="A0A2T2NWP7"/>
<evidence type="ECO:0000313" key="2">
    <source>
        <dbReference type="EMBL" id="PSN69518.1"/>
    </source>
</evidence>
<dbReference type="STRING" id="1448308.A0A2T2NWP7"/>
<dbReference type="Proteomes" id="UP000240883">
    <property type="component" value="Unassembled WGS sequence"/>
</dbReference>
<dbReference type="OrthoDB" id="3795483at2759"/>
<dbReference type="EMBL" id="KZ678133">
    <property type="protein sequence ID" value="PSN69518.1"/>
    <property type="molecule type" value="Genomic_DNA"/>
</dbReference>
<name>A0A2T2NWP7_CORCC</name>
<gene>
    <name evidence="2" type="ORF">BS50DRAFT_572637</name>
</gene>
<feature type="compositionally biased region" description="Acidic residues" evidence="1">
    <location>
        <begin position="68"/>
        <end position="145"/>
    </location>
</feature>
<protein>
    <submittedName>
        <fullName evidence="2">Uncharacterized protein</fullName>
    </submittedName>
</protein>
<proteinExistence type="predicted"/>